<gene>
    <name evidence="6" type="ORF">FF38_04144</name>
</gene>
<comment type="caution">
    <text evidence="6">The sequence shown here is derived from an EMBL/GenBank/DDBJ whole genome shotgun (WGS) entry which is preliminary data.</text>
</comment>
<dbReference type="SMART" id="SM00119">
    <property type="entry name" value="HECTc"/>
    <property type="match status" value="1"/>
</dbReference>
<dbReference type="AlphaFoldDB" id="A0A0L0C3M0"/>
<dbReference type="Proteomes" id="UP000037069">
    <property type="component" value="Unassembled WGS sequence"/>
</dbReference>
<evidence type="ECO:0000259" key="5">
    <source>
        <dbReference type="PROSITE" id="PS50237"/>
    </source>
</evidence>
<dbReference type="GO" id="GO:0006974">
    <property type="term" value="P:DNA damage response"/>
    <property type="evidence" value="ECO:0007669"/>
    <property type="project" value="TreeGrafter"/>
</dbReference>
<comment type="catalytic activity">
    <reaction evidence="4">
        <text>S-ubiquitinyl-[E2 ubiquitin-conjugating enzyme]-L-cysteine + [acceptor protein]-L-lysine = [E2 ubiquitin-conjugating enzyme]-L-cysteine + N(6)-ubiquitinyl-[acceptor protein]-L-lysine.</text>
        <dbReference type="EC" id="2.3.2.26"/>
    </reaction>
</comment>
<dbReference type="GO" id="GO:0061630">
    <property type="term" value="F:ubiquitin protein ligase activity"/>
    <property type="evidence" value="ECO:0007669"/>
    <property type="project" value="UniProtKB-UniRule"/>
</dbReference>
<evidence type="ECO:0000313" key="6">
    <source>
        <dbReference type="EMBL" id="KNC26054.1"/>
    </source>
</evidence>
<dbReference type="EC" id="2.3.2.26" evidence="4"/>
<name>A0A0L0C3M0_LUCCU</name>
<comment type="function">
    <text evidence="4">E3 ubiquitin-protein ligase which accepts ubiquitin from an E2 ubiquitin-conjugating enzyme in the form of a thioester and then directly transfers the ubiquitin to targeted substrates.</text>
</comment>
<keyword evidence="1 4" id="KW-0808">Transferase</keyword>
<dbReference type="GO" id="GO:0016607">
    <property type="term" value="C:nuclear speck"/>
    <property type="evidence" value="ECO:0007669"/>
    <property type="project" value="TreeGrafter"/>
</dbReference>
<feature type="active site" description="Glycyl thioester intermediate" evidence="3">
    <location>
        <position position="107"/>
    </location>
</feature>
<dbReference type="PANTHER" id="PTHR45670:SF13">
    <property type="entry name" value="E3 UBIQUITIN-PROTEIN LIGASE TRIP12"/>
    <property type="match status" value="1"/>
</dbReference>
<keyword evidence="2 3" id="KW-0833">Ubl conjugation pathway</keyword>
<keyword evidence="7" id="KW-1185">Reference proteome</keyword>
<protein>
    <recommendedName>
        <fullName evidence="4">E3 ubiquitin-protein ligase</fullName>
        <ecNumber evidence="4">2.3.2.26</ecNumber>
    </recommendedName>
</protein>
<comment type="pathway">
    <text evidence="4">Protein modification; protein ubiquitination.</text>
</comment>
<dbReference type="InterPro" id="IPR045322">
    <property type="entry name" value="HECTD1/TRIP12-like"/>
</dbReference>
<evidence type="ECO:0000313" key="7">
    <source>
        <dbReference type="Proteomes" id="UP000037069"/>
    </source>
</evidence>
<reference evidence="6 7" key="1">
    <citation type="journal article" date="2015" name="Nat. Commun.">
        <title>Lucilia cuprina genome unlocks parasitic fly biology to underpin future interventions.</title>
        <authorList>
            <person name="Anstead C.A."/>
            <person name="Korhonen P.K."/>
            <person name="Young N.D."/>
            <person name="Hall R.S."/>
            <person name="Jex A.R."/>
            <person name="Murali S.C."/>
            <person name="Hughes D.S."/>
            <person name="Lee S.F."/>
            <person name="Perry T."/>
            <person name="Stroehlein A.J."/>
            <person name="Ansell B.R."/>
            <person name="Breugelmans B."/>
            <person name="Hofmann A."/>
            <person name="Qu J."/>
            <person name="Dugan S."/>
            <person name="Lee S.L."/>
            <person name="Chao H."/>
            <person name="Dinh H."/>
            <person name="Han Y."/>
            <person name="Doddapaneni H.V."/>
            <person name="Worley K.C."/>
            <person name="Muzny D.M."/>
            <person name="Ioannidis P."/>
            <person name="Waterhouse R.M."/>
            <person name="Zdobnov E.M."/>
            <person name="James P.J."/>
            <person name="Bagnall N.H."/>
            <person name="Kotze A.C."/>
            <person name="Gibbs R.A."/>
            <person name="Richards S."/>
            <person name="Batterham P."/>
            <person name="Gasser R.B."/>
        </authorList>
    </citation>
    <scope>NUCLEOTIDE SEQUENCE [LARGE SCALE GENOMIC DNA]</scope>
    <source>
        <strain evidence="6 7">LS</strain>
        <tissue evidence="6">Full body</tissue>
    </source>
</reference>
<proteinExistence type="inferred from homology"/>
<dbReference type="OMA" id="VEGFYSI"/>
<dbReference type="InterPro" id="IPR000569">
    <property type="entry name" value="HECT_dom"/>
</dbReference>
<dbReference type="OrthoDB" id="271273at2759"/>
<evidence type="ECO:0000256" key="4">
    <source>
        <dbReference type="RuleBase" id="RU369009"/>
    </source>
</evidence>
<comment type="similarity">
    <text evidence="4">Belongs to the UPL family. K-HECT subfamily.</text>
</comment>
<dbReference type="UniPathway" id="UPA00143"/>
<dbReference type="SUPFAM" id="SSF56204">
    <property type="entry name" value="Hect, E3 ligase catalytic domain"/>
    <property type="match status" value="1"/>
</dbReference>
<organism evidence="6 7">
    <name type="scientific">Lucilia cuprina</name>
    <name type="common">Green bottle fly</name>
    <name type="synonym">Australian sheep blowfly</name>
    <dbReference type="NCBI Taxonomy" id="7375"/>
    <lineage>
        <taxon>Eukaryota</taxon>
        <taxon>Metazoa</taxon>
        <taxon>Ecdysozoa</taxon>
        <taxon>Arthropoda</taxon>
        <taxon>Hexapoda</taxon>
        <taxon>Insecta</taxon>
        <taxon>Pterygota</taxon>
        <taxon>Neoptera</taxon>
        <taxon>Endopterygota</taxon>
        <taxon>Diptera</taxon>
        <taxon>Brachycera</taxon>
        <taxon>Muscomorpha</taxon>
        <taxon>Oestroidea</taxon>
        <taxon>Calliphoridae</taxon>
        <taxon>Luciliinae</taxon>
        <taxon>Lucilia</taxon>
    </lineage>
</organism>
<dbReference type="GO" id="GO:0000209">
    <property type="term" value="P:protein polyubiquitination"/>
    <property type="evidence" value="ECO:0007669"/>
    <property type="project" value="TreeGrafter"/>
</dbReference>
<dbReference type="PANTHER" id="PTHR45670">
    <property type="entry name" value="E3 UBIQUITIN-PROTEIN LIGASE TRIP12"/>
    <property type="match status" value="1"/>
</dbReference>
<evidence type="ECO:0000256" key="3">
    <source>
        <dbReference type="PROSITE-ProRule" id="PRU00104"/>
    </source>
</evidence>
<evidence type="ECO:0000256" key="1">
    <source>
        <dbReference type="ARBA" id="ARBA00022679"/>
    </source>
</evidence>
<dbReference type="PROSITE" id="PS50237">
    <property type="entry name" value="HECT"/>
    <property type="match status" value="1"/>
</dbReference>
<evidence type="ECO:0000256" key="2">
    <source>
        <dbReference type="ARBA" id="ARBA00022786"/>
    </source>
</evidence>
<dbReference type="FunFam" id="3.30.2410.10:FF:000005">
    <property type="entry name" value="E3 ubiquitin-protein ligase TRIP12 isoform X1"/>
    <property type="match status" value="1"/>
</dbReference>
<accession>A0A0L0C3M0</accession>
<dbReference type="Pfam" id="PF00632">
    <property type="entry name" value="HECT"/>
    <property type="match status" value="1"/>
</dbReference>
<dbReference type="STRING" id="7375.A0A0L0C3M0"/>
<dbReference type="EMBL" id="JRES01001032">
    <property type="protein sequence ID" value="KNC26054.1"/>
    <property type="molecule type" value="Genomic_DNA"/>
</dbReference>
<dbReference type="GO" id="GO:0043161">
    <property type="term" value="P:proteasome-mediated ubiquitin-dependent protein catabolic process"/>
    <property type="evidence" value="ECO:0007669"/>
    <property type="project" value="TreeGrafter"/>
</dbReference>
<dbReference type="GO" id="GO:0009966">
    <property type="term" value="P:regulation of signal transduction"/>
    <property type="evidence" value="ECO:0007669"/>
    <property type="project" value="UniProtKB-ARBA"/>
</dbReference>
<dbReference type="Gene3D" id="3.30.2410.10">
    <property type="entry name" value="Hect, E3 ligase catalytic domain"/>
    <property type="match status" value="1"/>
</dbReference>
<dbReference type="InterPro" id="IPR035983">
    <property type="entry name" value="Hect_E3_ubiquitin_ligase"/>
</dbReference>
<feature type="domain" description="HECT" evidence="5">
    <location>
        <begin position="1"/>
        <end position="140"/>
    </location>
</feature>
<sequence length="140" mass="16178">MFYPEELENVFCGSVNGTYQRWDVKMLQDSCRTDHGFNQDSQAIQFLYEILSTYTREEQRLFLQFVTGSPRLPTGGFKSLTPPLTIVRKTLDANQNPNDYLPSVMTCVNYLKLPEYSSREVMRQKLKMAANEGSMSFHLS</sequence>